<evidence type="ECO:0000313" key="5">
    <source>
        <dbReference type="EMBL" id="SQI41491.1"/>
    </source>
</evidence>
<proteinExistence type="predicted"/>
<dbReference type="Gene3D" id="1.10.10.10">
    <property type="entry name" value="Winged helix-like DNA-binding domain superfamily/Winged helix DNA-binding domain"/>
    <property type="match status" value="1"/>
</dbReference>
<dbReference type="Pfam" id="PF00392">
    <property type="entry name" value="GntR"/>
    <property type="match status" value="1"/>
</dbReference>
<gene>
    <name evidence="5" type="primary">lutR_4</name>
    <name evidence="5" type="ORF">NCTC12151_02106</name>
</gene>
<evidence type="ECO:0000256" key="3">
    <source>
        <dbReference type="ARBA" id="ARBA00023163"/>
    </source>
</evidence>
<name>A0A2X4URR1_9GAMM</name>
<accession>A0A2X4URR1</accession>
<protein>
    <submittedName>
        <fullName evidence="5">L-lactate utilization operon repressor</fullName>
    </submittedName>
</protein>
<dbReference type="Gene3D" id="1.20.120.530">
    <property type="entry name" value="GntR ligand-binding domain-like"/>
    <property type="match status" value="1"/>
</dbReference>
<dbReference type="AlphaFoldDB" id="A0A2X4URR1"/>
<sequence>MDAQLALFEKIKQHLLTQSNKTGKKIETETALAEHFGVSRYKIRQALTALSQMGYLDRAPKKGSVVRRPDADALSDQMKFQFAVAGFNAAEFVEARVLIETAILPLAVRRMTPSLMTQLEYALEQIEANADNPLEADKHDRDFHLLLLQACGNRVLQTFSGVLITYFEKTTSLLATCDRNYFIDIAEKEREILQAIKDDKPELAERLLKAHLIEKAALPAK</sequence>
<keyword evidence="1" id="KW-0805">Transcription regulation</keyword>
<dbReference type="SUPFAM" id="SSF48008">
    <property type="entry name" value="GntR ligand-binding domain-like"/>
    <property type="match status" value="1"/>
</dbReference>
<dbReference type="GO" id="GO:0003700">
    <property type="term" value="F:DNA-binding transcription factor activity"/>
    <property type="evidence" value="ECO:0007669"/>
    <property type="project" value="InterPro"/>
</dbReference>
<dbReference type="SMART" id="SM00895">
    <property type="entry name" value="FCD"/>
    <property type="match status" value="1"/>
</dbReference>
<dbReference type="PRINTS" id="PR00035">
    <property type="entry name" value="HTHGNTR"/>
</dbReference>
<evidence type="ECO:0000256" key="1">
    <source>
        <dbReference type="ARBA" id="ARBA00023015"/>
    </source>
</evidence>
<dbReference type="Proteomes" id="UP000249005">
    <property type="component" value="Chromosome 1"/>
</dbReference>
<dbReference type="GO" id="GO:0003677">
    <property type="term" value="F:DNA binding"/>
    <property type="evidence" value="ECO:0007669"/>
    <property type="project" value="UniProtKB-KW"/>
</dbReference>
<dbReference type="InterPro" id="IPR036390">
    <property type="entry name" value="WH_DNA-bd_sf"/>
</dbReference>
<dbReference type="InterPro" id="IPR008920">
    <property type="entry name" value="TF_FadR/GntR_C"/>
</dbReference>
<dbReference type="PANTHER" id="PTHR43537:SF5">
    <property type="entry name" value="UXU OPERON TRANSCRIPTIONAL REGULATOR"/>
    <property type="match status" value="1"/>
</dbReference>
<dbReference type="PROSITE" id="PS50949">
    <property type="entry name" value="HTH_GNTR"/>
    <property type="match status" value="1"/>
</dbReference>
<dbReference type="InterPro" id="IPR011711">
    <property type="entry name" value="GntR_C"/>
</dbReference>
<dbReference type="InterPro" id="IPR036388">
    <property type="entry name" value="WH-like_DNA-bd_sf"/>
</dbReference>
<dbReference type="Pfam" id="PF07729">
    <property type="entry name" value="FCD"/>
    <property type="match status" value="1"/>
</dbReference>
<keyword evidence="6" id="KW-1185">Reference proteome</keyword>
<dbReference type="SMART" id="SM00345">
    <property type="entry name" value="HTH_GNTR"/>
    <property type="match status" value="1"/>
</dbReference>
<feature type="domain" description="HTH gntR-type" evidence="4">
    <location>
        <begin position="1"/>
        <end position="69"/>
    </location>
</feature>
<dbReference type="InterPro" id="IPR000524">
    <property type="entry name" value="Tscrpt_reg_HTH_GntR"/>
</dbReference>
<dbReference type="PANTHER" id="PTHR43537">
    <property type="entry name" value="TRANSCRIPTIONAL REGULATOR, GNTR FAMILY"/>
    <property type="match status" value="1"/>
</dbReference>
<keyword evidence="2" id="KW-0238">DNA-binding</keyword>
<evidence type="ECO:0000256" key="2">
    <source>
        <dbReference type="ARBA" id="ARBA00023125"/>
    </source>
</evidence>
<dbReference type="KEGG" id="lri:NCTC12151_02106"/>
<dbReference type="RefSeq" id="WP_111740603.1">
    <property type="nucleotide sequence ID" value="NZ_LR698987.1"/>
</dbReference>
<dbReference type="EMBL" id="LS483470">
    <property type="protein sequence ID" value="SQI41491.1"/>
    <property type="molecule type" value="Genomic_DNA"/>
</dbReference>
<keyword evidence="3" id="KW-0804">Transcription</keyword>
<evidence type="ECO:0000313" key="6">
    <source>
        <dbReference type="Proteomes" id="UP000249005"/>
    </source>
</evidence>
<dbReference type="OrthoDB" id="7005926at2"/>
<dbReference type="SUPFAM" id="SSF46785">
    <property type="entry name" value="Winged helix' DNA-binding domain"/>
    <property type="match status" value="1"/>
</dbReference>
<evidence type="ECO:0000259" key="4">
    <source>
        <dbReference type="PROSITE" id="PS50949"/>
    </source>
</evidence>
<reference evidence="5 6" key="1">
    <citation type="submission" date="2018-06" db="EMBL/GenBank/DDBJ databases">
        <authorList>
            <consortium name="Pathogen Informatics"/>
            <person name="Doyle S."/>
        </authorList>
    </citation>
    <scope>NUCLEOTIDE SEQUENCE [LARGE SCALE GENOMIC DNA]</scope>
    <source>
        <strain evidence="5 6">NCTC12151</strain>
    </source>
</reference>
<organism evidence="5 6">
    <name type="scientific">Leminorella richardii</name>
    <dbReference type="NCBI Taxonomy" id="158841"/>
    <lineage>
        <taxon>Bacteria</taxon>
        <taxon>Pseudomonadati</taxon>
        <taxon>Pseudomonadota</taxon>
        <taxon>Gammaproteobacteria</taxon>
        <taxon>Enterobacterales</taxon>
        <taxon>Budviciaceae</taxon>
        <taxon>Leminorella</taxon>
    </lineage>
</organism>